<sequence length="176" mass="18967">MCDAIHERGGQVYMDGANMNAQVGLTSPGRIGATREDKGELDRFAEALIAIRGEIEDVVTGKIAAEDSPLHHAPHCQDVVISSKWDRKYSVEKAAFPLGWIRERKFWPYVSRIDNVYGDRNLQCSCPPLSVYEDAAESSDSEEEVEAAAPAPAEPTPAAASASSGAFAFPTAADRA</sequence>
<protein>
    <recommendedName>
        <fullName evidence="3">Glycine dehydrogenase C-terminal domain-containing protein</fullName>
    </recommendedName>
</protein>
<dbReference type="SUPFAM" id="SSF53383">
    <property type="entry name" value="PLP-dependent transferases"/>
    <property type="match status" value="1"/>
</dbReference>
<dbReference type="EMBL" id="VLTL01000026">
    <property type="protein sequence ID" value="KAA0168811.1"/>
    <property type="molecule type" value="Genomic_DNA"/>
</dbReference>
<dbReference type="PANTHER" id="PTHR11773:SF1">
    <property type="entry name" value="GLYCINE DEHYDROGENASE (DECARBOXYLATING), MITOCHONDRIAL"/>
    <property type="match status" value="1"/>
</dbReference>
<feature type="compositionally biased region" description="Acidic residues" evidence="2">
    <location>
        <begin position="134"/>
        <end position="146"/>
    </location>
</feature>
<dbReference type="AlphaFoldDB" id="A0A5A8DYI7"/>
<keyword evidence="1" id="KW-0663">Pyridoxal phosphate</keyword>
<dbReference type="GO" id="GO:0005960">
    <property type="term" value="C:glycine cleavage complex"/>
    <property type="evidence" value="ECO:0007669"/>
    <property type="project" value="TreeGrafter"/>
</dbReference>
<feature type="compositionally biased region" description="Low complexity" evidence="2">
    <location>
        <begin position="147"/>
        <end position="176"/>
    </location>
</feature>
<evidence type="ECO:0000313" key="4">
    <source>
        <dbReference type="EMBL" id="KAA0168811.1"/>
    </source>
</evidence>
<comment type="caution">
    <text evidence="4">The sequence shown here is derived from an EMBL/GenBank/DDBJ whole genome shotgun (WGS) entry which is preliminary data.</text>
</comment>
<dbReference type="Proteomes" id="UP000324907">
    <property type="component" value="Unassembled WGS sequence"/>
</dbReference>
<dbReference type="InterPro" id="IPR015424">
    <property type="entry name" value="PyrdxlP-dep_Trfase"/>
</dbReference>
<accession>A0A5A8DYI7</accession>
<reference evidence="4 5" key="1">
    <citation type="submission" date="2019-07" db="EMBL/GenBank/DDBJ databases">
        <title>Genomes of Cafeteria roenbergensis.</title>
        <authorList>
            <person name="Fischer M.G."/>
            <person name="Hackl T."/>
            <person name="Roman M."/>
        </authorList>
    </citation>
    <scope>NUCLEOTIDE SEQUENCE [LARGE SCALE GENOMIC DNA]</scope>
    <source>
        <strain evidence="4 5">RCC970-E3</strain>
    </source>
</reference>
<name>A0A5A8DYI7_CAFRO</name>
<evidence type="ECO:0000259" key="3">
    <source>
        <dbReference type="Pfam" id="PF21478"/>
    </source>
</evidence>
<dbReference type="GO" id="GO:0016594">
    <property type="term" value="F:glycine binding"/>
    <property type="evidence" value="ECO:0007669"/>
    <property type="project" value="TreeGrafter"/>
</dbReference>
<evidence type="ECO:0000256" key="2">
    <source>
        <dbReference type="SAM" id="MobiDB-lite"/>
    </source>
</evidence>
<organism evidence="4 5">
    <name type="scientific">Cafeteria roenbergensis</name>
    <name type="common">Marine flagellate</name>
    <dbReference type="NCBI Taxonomy" id="33653"/>
    <lineage>
        <taxon>Eukaryota</taxon>
        <taxon>Sar</taxon>
        <taxon>Stramenopiles</taxon>
        <taxon>Bigyra</taxon>
        <taxon>Opalozoa</taxon>
        <taxon>Bicosoecida</taxon>
        <taxon>Cafeteriaceae</taxon>
        <taxon>Cafeteria</taxon>
    </lineage>
</organism>
<proteinExistence type="predicted"/>
<dbReference type="Pfam" id="PF21478">
    <property type="entry name" value="GcvP2_C"/>
    <property type="match status" value="1"/>
</dbReference>
<dbReference type="InterPro" id="IPR020581">
    <property type="entry name" value="GDC_P"/>
</dbReference>
<dbReference type="GO" id="GO:0030170">
    <property type="term" value="F:pyridoxal phosphate binding"/>
    <property type="evidence" value="ECO:0007669"/>
    <property type="project" value="TreeGrafter"/>
</dbReference>
<dbReference type="GO" id="GO:0005739">
    <property type="term" value="C:mitochondrion"/>
    <property type="evidence" value="ECO:0007669"/>
    <property type="project" value="TreeGrafter"/>
</dbReference>
<dbReference type="PANTHER" id="PTHR11773">
    <property type="entry name" value="GLYCINE DEHYDROGENASE, DECARBOXYLATING"/>
    <property type="match status" value="1"/>
</dbReference>
<dbReference type="InterPro" id="IPR015421">
    <property type="entry name" value="PyrdxlP-dep_Trfase_major"/>
</dbReference>
<evidence type="ECO:0000256" key="1">
    <source>
        <dbReference type="ARBA" id="ARBA00022898"/>
    </source>
</evidence>
<dbReference type="InterPro" id="IPR049316">
    <property type="entry name" value="GDC-P_C"/>
</dbReference>
<dbReference type="GO" id="GO:0004375">
    <property type="term" value="F:glycine dehydrogenase (decarboxylating) activity"/>
    <property type="evidence" value="ECO:0007669"/>
    <property type="project" value="InterPro"/>
</dbReference>
<dbReference type="GO" id="GO:0019464">
    <property type="term" value="P:glycine decarboxylation via glycine cleavage system"/>
    <property type="evidence" value="ECO:0007669"/>
    <property type="project" value="TreeGrafter"/>
</dbReference>
<feature type="domain" description="Glycine dehydrogenase C-terminal" evidence="3">
    <location>
        <begin position="35"/>
        <end position="75"/>
    </location>
</feature>
<dbReference type="Gene3D" id="3.40.640.10">
    <property type="entry name" value="Type I PLP-dependent aspartate aminotransferase-like (Major domain)"/>
    <property type="match status" value="1"/>
</dbReference>
<feature type="region of interest" description="Disordered" evidence="2">
    <location>
        <begin position="133"/>
        <end position="176"/>
    </location>
</feature>
<evidence type="ECO:0000313" key="5">
    <source>
        <dbReference type="Proteomes" id="UP000324907"/>
    </source>
</evidence>
<gene>
    <name evidence="4" type="ORF">FNF28_02358</name>
</gene>